<gene>
    <name evidence="3" type="ORF">ILEXP_LOCUS34319</name>
</gene>
<name>A0ABC8TDW9_9AQUA</name>
<accession>A0ABC8TDW9</accession>
<dbReference type="InterPro" id="IPR048395">
    <property type="entry name" value="Glyco_hydro_31_C"/>
</dbReference>
<feature type="domain" description="Glycosyl hydrolase family 31 C-terminal" evidence="2">
    <location>
        <begin position="34"/>
        <end position="110"/>
    </location>
</feature>
<comment type="caution">
    <text evidence="3">The sequence shown here is derived from an EMBL/GenBank/DDBJ whole genome shotgun (WGS) entry which is preliminary data.</text>
</comment>
<evidence type="ECO:0008006" key="5">
    <source>
        <dbReference type="Google" id="ProtNLM"/>
    </source>
</evidence>
<organism evidence="3 4">
    <name type="scientific">Ilex paraguariensis</name>
    <name type="common">yerba mate</name>
    <dbReference type="NCBI Taxonomy" id="185542"/>
    <lineage>
        <taxon>Eukaryota</taxon>
        <taxon>Viridiplantae</taxon>
        <taxon>Streptophyta</taxon>
        <taxon>Embryophyta</taxon>
        <taxon>Tracheophyta</taxon>
        <taxon>Spermatophyta</taxon>
        <taxon>Magnoliopsida</taxon>
        <taxon>eudicotyledons</taxon>
        <taxon>Gunneridae</taxon>
        <taxon>Pentapetalae</taxon>
        <taxon>asterids</taxon>
        <taxon>campanulids</taxon>
        <taxon>Aquifoliales</taxon>
        <taxon>Aquifoliaceae</taxon>
        <taxon>Ilex</taxon>
    </lineage>
</organism>
<dbReference type="EMBL" id="CAUOFW020004338">
    <property type="protein sequence ID" value="CAK9165163.1"/>
    <property type="molecule type" value="Genomic_DNA"/>
</dbReference>
<evidence type="ECO:0000259" key="2">
    <source>
        <dbReference type="Pfam" id="PF21365"/>
    </source>
</evidence>
<dbReference type="PANTHER" id="PTHR22762:SF120">
    <property type="entry name" value="HETEROGLYCAN GLUCOSIDASE 1"/>
    <property type="match status" value="1"/>
</dbReference>
<dbReference type="InterPro" id="IPR013780">
    <property type="entry name" value="Glyco_hydro_b"/>
</dbReference>
<keyword evidence="4" id="KW-1185">Reference proteome</keyword>
<dbReference type="Gene3D" id="2.60.40.1180">
    <property type="entry name" value="Golgi alpha-mannosidase II"/>
    <property type="match status" value="1"/>
</dbReference>
<evidence type="ECO:0000313" key="4">
    <source>
        <dbReference type="Proteomes" id="UP001642360"/>
    </source>
</evidence>
<reference evidence="3 4" key="1">
    <citation type="submission" date="2024-02" db="EMBL/GenBank/DDBJ databases">
        <authorList>
            <person name="Vignale AGUSTIN F."/>
            <person name="Sosa J E."/>
            <person name="Modenutti C."/>
        </authorList>
    </citation>
    <scope>NUCLEOTIDE SEQUENCE [LARGE SCALE GENOMIC DNA]</scope>
</reference>
<dbReference type="PANTHER" id="PTHR22762">
    <property type="entry name" value="ALPHA-GLUCOSIDASE"/>
    <property type="match status" value="1"/>
</dbReference>
<dbReference type="AlphaFoldDB" id="A0ABC8TDW9"/>
<evidence type="ECO:0000259" key="1">
    <source>
        <dbReference type="Pfam" id="PF17137"/>
    </source>
</evidence>
<evidence type="ECO:0000313" key="3">
    <source>
        <dbReference type="EMBL" id="CAK9165163.1"/>
    </source>
</evidence>
<protein>
    <recommendedName>
        <fullName evidence="5">Alpha-glucosidase</fullName>
    </recommendedName>
</protein>
<dbReference type="Pfam" id="PF21365">
    <property type="entry name" value="Glyco_hydro_31_3rd"/>
    <property type="match status" value="1"/>
</dbReference>
<feature type="domain" description="DUF5110" evidence="1">
    <location>
        <begin position="128"/>
        <end position="196"/>
    </location>
</feature>
<dbReference type="InterPro" id="IPR033403">
    <property type="entry name" value="DUF5110"/>
</dbReference>
<dbReference type="Pfam" id="PF17137">
    <property type="entry name" value="DUF5110"/>
    <property type="match status" value="1"/>
</dbReference>
<sequence>MSALCEEVCRLALKRRYRLIPHIYTLFYLAHTRGTPVATPTFFADPEDPSLRAHETSFMLGPLLIHSSTMRDQELHQLQHTLPKGIWMSFDFDDLHPDLPVLYLRGGSIIPLGLPYQHVGEANLTDDLSLLVALDEHGKAEGVLFEDDGDGYDYTKGGYLLTTYAAELQPSVVTLRVSKVEGTWKRPKRRLHMQLLLGKGAVLDAWGTDGEVLQIMMPSENEVSSLVSASEKQQKIRLESAKPIPDVENVSGHKGTELSKAPIEMKSGDWVLKLVPWVGGRIISMEHLPSGNAFESLRASTEKDLDYLFSFSIRHLSF</sequence>
<proteinExistence type="predicted"/>
<dbReference type="Gene3D" id="3.20.20.80">
    <property type="entry name" value="Glycosidases"/>
    <property type="match status" value="1"/>
</dbReference>
<dbReference type="SUPFAM" id="SSF51011">
    <property type="entry name" value="Glycosyl hydrolase domain"/>
    <property type="match status" value="1"/>
</dbReference>
<dbReference type="Proteomes" id="UP001642360">
    <property type="component" value="Unassembled WGS sequence"/>
</dbReference>